<dbReference type="Gene3D" id="3.30.420.10">
    <property type="entry name" value="Ribonuclease H-like superfamily/Ribonuclease H"/>
    <property type="match status" value="1"/>
</dbReference>
<feature type="compositionally biased region" description="Polar residues" evidence="1">
    <location>
        <begin position="356"/>
        <end position="368"/>
    </location>
</feature>
<evidence type="ECO:0000313" key="3">
    <source>
        <dbReference type="EMBL" id="SPC88330.1"/>
    </source>
</evidence>
<name>A0A2N9FMM2_FAGSY</name>
<dbReference type="InterPro" id="IPR000477">
    <property type="entry name" value="RT_dom"/>
</dbReference>
<sequence>MDAKFLTSRLLNMDAVARTFKPLWKTRQSFTVQDLGGNKVAFVFEDAMDLERVLVNEPWTYDKFLVVFQRVQGDGPIQDSLFSHTSFWVQLHNIPLRRRTEAAAETIGRSIGLVQTVASSDDERGGENCMRVRVRLAVNRPLCRGRLVNLEEGKKSWIAFRYERLPNFCYWCGCLDHGEKDCDIGLQQHQSSAKDEYQYGAWLRASSDRPPRKTVVTVPGNQPNGRDKSKHPEQPNHHDATETNDLSCDRSEKGKNPENTVYDLENDMEIEENPGFPFQAPGKKSDNDIFNDQLREIDQAINYKPNEEHVSEQVSDLINSSISTTNQVQEAVGATAENMSPLPNPSRRPLADISNGPITTPNHRSTSTKWKKLARAHKPIRESSPKVQPQKRELLFTEADTAHGKRLRAVPDQSLPETMICISWNCRGLGNQGTVQELTKLVRIKDPSVLFLSETWMDEDRLEVTQTSHGGLLVSMVPLKLTLEISRGTSCAICMVNSLFLGAALGTLMRLFAVPRSVVVGIRVNARCKDFARHCNNVAPTGPFHGNERLDSEIQPRKKLFRFEDMWRSDPSCEPTITKAWVTKTRGSPMVQATGKIQNCGAALTGWSRKQFGHITKLLREKTEQLRRAEMDSIHGCGHDTVISIRKEVSDLLLKEERMWKQRSRESWLKEGDHNTKFFHNRASHRKRRNTISALRMANGEVVTDENLIGAQFIEYYQALFTAQPLEDTEVVLDSIQPCVTQEMNQSLTCPFTEEEVLIAMKQMGPLKAPGPDGMPPIFYQSYWHVVGKDITAAVLYCLQSGTLLPALNHTFVTLIPKTKSPETVTEYRPISLCNVLYKLISKVLANRLKKILPHIISETQSAFVPGRLITDNILIAFETLHHMHNKRTGKVGSMALKLDMSKAYDRVEWGFVKQVMVRMGFLEKWISLILECISSVSYSLLINGTPTGHIIPTRGLRQGDPISPYLFLLCAEGLNGLIKKASTQGEIHGVSLCPRGPQITNLFFADDSLLFCRAFLRECHKIQEILAIYEKASGQQLNRAKTNLFFSRNTTQATQEDIKEILGVPSIQQYEKYLGLPSLVGKEKITCFSQIKERVWSKVKGWKEKLLSQAGREILIKAVVQAIPTYTMNCFKLPVTLCKEIEGIIRRFWWGQTSDRRKIHWIRWEKLCNSKGEGGLGFRDLQKFNLALLAKQFWRFMHNQNSLIYKVFSAKFFPHGNILEASEKTRGSFAWRSILKAKGLILSGLSWRVGDGAQIPIKGSNWLLEEGHRRILSPLTNLPVDAKVGELIHGSPPTWNTHKIHSLFLPYDVEAILKIPLSGRQQEDRLYWFETQNGKYSVRSGYKLLCKDDRANIPESSRQWDPDPLWKRIWRARVPAKIRTFLWRACHDSLPTKLGLFKRQVTPNPLCETCRAQSEDSLHALWKCQAVSRVWSLDPEFSDLQNLAPMSLSALMRQIIQSNSDHLFEKFAITSWLLWHKRNQDRLRLPSDPHSQILPRAHALLSEYLAVTTENKPQKPLPPQVRWKPPSSNLFKVNFDGAIFRESNIGGLGVVIRDKTGMVIATLSQKVTGNHTAEMIEALAARRAIRFAMEVGVTNAEFEGDAETVIRDLYRTAPIYTPYGLVIEDAKVLLAEIQNFSLSHTRRSGNSVAHALARRASKCHSYLVWMEEVPPDINHVLLNDLSALAVE</sequence>
<dbReference type="CDD" id="cd06222">
    <property type="entry name" value="RNase_H_like"/>
    <property type="match status" value="1"/>
</dbReference>
<feature type="domain" description="Reverse transcriptase" evidence="2">
    <location>
        <begin position="797"/>
        <end position="1079"/>
    </location>
</feature>
<feature type="region of interest" description="Disordered" evidence="1">
    <location>
        <begin position="337"/>
        <end position="370"/>
    </location>
</feature>
<dbReference type="Pfam" id="PF00078">
    <property type="entry name" value="RVT_1"/>
    <property type="match status" value="1"/>
</dbReference>
<dbReference type="GO" id="GO:0004523">
    <property type="term" value="F:RNA-DNA hybrid ribonuclease activity"/>
    <property type="evidence" value="ECO:0007669"/>
    <property type="project" value="InterPro"/>
</dbReference>
<dbReference type="InterPro" id="IPR026960">
    <property type="entry name" value="RVT-Znf"/>
</dbReference>
<dbReference type="GO" id="GO:0003676">
    <property type="term" value="F:nucleic acid binding"/>
    <property type="evidence" value="ECO:0007669"/>
    <property type="project" value="InterPro"/>
</dbReference>
<dbReference type="Pfam" id="PF13456">
    <property type="entry name" value="RVT_3"/>
    <property type="match status" value="1"/>
</dbReference>
<dbReference type="PANTHER" id="PTHR33116:SF86">
    <property type="entry name" value="REVERSE TRANSCRIPTASE DOMAIN-CONTAINING PROTEIN"/>
    <property type="match status" value="1"/>
</dbReference>
<dbReference type="SUPFAM" id="SSF53098">
    <property type="entry name" value="Ribonuclease H-like"/>
    <property type="match status" value="1"/>
</dbReference>
<feature type="region of interest" description="Disordered" evidence="1">
    <location>
        <begin position="208"/>
        <end position="260"/>
    </location>
</feature>
<dbReference type="InterPro" id="IPR025836">
    <property type="entry name" value="Zn_knuckle_CX2CX4HX4C"/>
</dbReference>
<dbReference type="InterPro" id="IPR036397">
    <property type="entry name" value="RNaseH_sf"/>
</dbReference>
<evidence type="ECO:0000259" key="2">
    <source>
        <dbReference type="PROSITE" id="PS50878"/>
    </source>
</evidence>
<dbReference type="EMBL" id="OIVN01000990">
    <property type="protein sequence ID" value="SPC88330.1"/>
    <property type="molecule type" value="Genomic_DNA"/>
</dbReference>
<dbReference type="InterPro" id="IPR044730">
    <property type="entry name" value="RNase_H-like_dom_plant"/>
</dbReference>
<dbReference type="Pfam" id="PF13966">
    <property type="entry name" value="zf-RVT"/>
    <property type="match status" value="1"/>
</dbReference>
<proteinExistence type="predicted"/>
<organism evidence="3">
    <name type="scientific">Fagus sylvatica</name>
    <name type="common">Beechnut</name>
    <dbReference type="NCBI Taxonomy" id="28930"/>
    <lineage>
        <taxon>Eukaryota</taxon>
        <taxon>Viridiplantae</taxon>
        <taxon>Streptophyta</taxon>
        <taxon>Embryophyta</taxon>
        <taxon>Tracheophyta</taxon>
        <taxon>Spermatophyta</taxon>
        <taxon>Magnoliopsida</taxon>
        <taxon>eudicotyledons</taxon>
        <taxon>Gunneridae</taxon>
        <taxon>Pentapetalae</taxon>
        <taxon>rosids</taxon>
        <taxon>fabids</taxon>
        <taxon>Fagales</taxon>
        <taxon>Fagaceae</taxon>
        <taxon>Fagus</taxon>
    </lineage>
</organism>
<reference evidence="3" key="1">
    <citation type="submission" date="2018-02" db="EMBL/GenBank/DDBJ databases">
        <authorList>
            <person name="Cohen D.B."/>
            <person name="Kent A.D."/>
        </authorList>
    </citation>
    <scope>NUCLEOTIDE SEQUENCE</scope>
</reference>
<protein>
    <recommendedName>
        <fullName evidence="2">Reverse transcriptase domain-containing protein</fullName>
    </recommendedName>
</protein>
<dbReference type="InterPro" id="IPR043502">
    <property type="entry name" value="DNA/RNA_pol_sf"/>
</dbReference>
<dbReference type="CDD" id="cd01650">
    <property type="entry name" value="RT_nLTR_like"/>
    <property type="match status" value="1"/>
</dbReference>
<dbReference type="SUPFAM" id="SSF56672">
    <property type="entry name" value="DNA/RNA polymerases"/>
    <property type="match status" value="1"/>
</dbReference>
<accession>A0A2N9FMM2</accession>
<dbReference type="Gene3D" id="3.60.10.10">
    <property type="entry name" value="Endonuclease/exonuclease/phosphatase"/>
    <property type="match status" value="1"/>
</dbReference>
<dbReference type="InterPro" id="IPR002156">
    <property type="entry name" value="RNaseH_domain"/>
</dbReference>
<dbReference type="PANTHER" id="PTHR33116">
    <property type="entry name" value="REVERSE TRANSCRIPTASE ZINC-BINDING DOMAIN-CONTAINING PROTEIN-RELATED-RELATED"/>
    <property type="match status" value="1"/>
</dbReference>
<feature type="compositionally biased region" description="Basic and acidic residues" evidence="1">
    <location>
        <begin position="225"/>
        <end position="256"/>
    </location>
</feature>
<dbReference type="Pfam" id="PF14392">
    <property type="entry name" value="zf-CCHC_4"/>
    <property type="match status" value="1"/>
</dbReference>
<dbReference type="InterPro" id="IPR012337">
    <property type="entry name" value="RNaseH-like_sf"/>
</dbReference>
<gene>
    <name evidence="3" type="ORF">FSB_LOCUS16212</name>
</gene>
<evidence type="ECO:0000256" key="1">
    <source>
        <dbReference type="SAM" id="MobiDB-lite"/>
    </source>
</evidence>
<dbReference type="InterPro" id="IPR036691">
    <property type="entry name" value="Endo/exonu/phosph_ase_sf"/>
</dbReference>
<dbReference type="PROSITE" id="PS50878">
    <property type="entry name" value="RT_POL"/>
    <property type="match status" value="1"/>
</dbReference>
<dbReference type="SUPFAM" id="SSF56219">
    <property type="entry name" value="DNase I-like"/>
    <property type="match status" value="1"/>
</dbReference>